<evidence type="ECO:0000256" key="2">
    <source>
        <dbReference type="ARBA" id="ARBA00022741"/>
    </source>
</evidence>
<evidence type="ECO:0000256" key="1">
    <source>
        <dbReference type="ARBA" id="ARBA00022598"/>
    </source>
</evidence>
<evidence type="ECO:0000256" key="5">
    <source>
        <dbReference type="SAM" id="MobiDB-lite"/>
    </source>
</evidence>
<name>A0A0S4QVQ6_9ACTN</name>
<dbReference type="InterPro" id="IPR040570">
    <property type="entry name" value="LAL_C2"/>
</dbReference>
<dbReference type="Gene3D" id="3.30.470.20">
    <property type="entry name" value="ATP-grasp fold, B domain"/>
    <property type="match status" value="1"/>
</dbReference>
<dbReference type="RefSeq" id="WP_091283908.1">
    <property type="nucleotide sequence ID" value="NZ_FAOZ01000030.1"/>
</dbReference>
<feature type="region of interest" description="Disordered" evidence="5">
    <location>
        <begin position="64"/>
        <end position="85"/>
    </location>
</feature>
<dbReference type="InterPro" id="IPR011761">
    <property type="entry name" value="ATP-grasp"/>
</dbReference>
<organism evidence="7 8">
    <name type="scientific">Parafrankia irregularis</name>
    <dbReference type="NCBI Taxonomy" id="795642"/>
    <lineage>
        <taxon>Bacteria</taxon>
        <taxon>Bacillati</taxon>
        <taxon>Actinomycetota</taxon>
        <taxon>Actinomycetes</taxon>
        <taxon>Frankiales</taxon>
        <taxon>Frankiaceae</taxon>
        <taxon>Parafrankia</taxon>
    </lineage>
</organism>
<dbReference type="Gene3D" id="3.30.1490.20">
    <property type="entry name" value="ATP-grasp fold, A domain"/>
    <property type="match status" value="1"/>
</dbReference>
<proteinExistence type="predicted"/>
<evidence type="ECO:0000259" key="6">
    <source>
        <dbReference type="PROSITE" id="PS50975"/>
    </source>
</evidence>
<dbReference type="GO" id="GO:0046872">
    <property type="term" value="F:metal ion binding"/>
    <property type="evidence" value="ECO:0007669"/>
    <property type="project" value="InterPro"/>
</dbReference>
<dbReference type="SUPFAM" id="SSF56059">
    <property type="entry name" value="Glutathione synthetase ATP-binding domain-like"/>
    <property type="match status" value="1"/>
</dbReference>
<dbReference type="InterPro" id="IPR013815">
    <property type="entry name" value="ATP_grasp_subdomain_1"/>
</dbReference>
<feature type="compositionally biased region" description="Low complexity" evidence="5">
    <location>
        <begin position="64"/>
        <end position="75"/>
    </location>
</feature>
<accession>A0A0S4QVQ6</accession>
<dbReference type="PROSITE" id="PS50975">
    <property type="entry name" value="ATP_GRASP"/>
    <property type="match status" value="1"/>
</dbReference>
<dbReference type="AlphaFoldDB" id="A0A0S4QVQ6"/>
<dbReference type="GO" id="GO:0005524">
    <property type="term" value="F:ATP binding"/>
    <property type="evidence" value="ECO:0007669"/>
    <property type="project" value="UniProtKB-UniRule"/>
</dbReference>
<feature type="domain" description="ATP-grasp" evidence="6">
    <location>
        <begin position="149"/>
        <end position="337"/>
    </location>
</feature>
<sequence length="447" mass="47927">MSTACFVLTGYNNTRVYDVAKLRDLCHQEYRARLVLVTDQPKPQDAAAADLVIAAPLSPLDQPNLPGLPGLPGLDDGSDEPPPDAAAVAGQVAARLDRHDLRPIGVLPFSDRGVVLGAHLAARFGLPGAEPARAALGLDKHRFRAVEAASADHPTGYTPLRSLVVHSLAEFEAAVARFGGTAFVKPTSEGNSRGCQHVPDLAACPALWAALQPYHDRGVMVETLVTGAREYSWDFVGGARWLTEKRTTSGRFRAEFQQIVPAPLDEVQTALLDQGGAHVRQLVSPSNGAFHTELFLLEQGVAAVETNLRPGGMHIWDLARLAFPGFDPWREWLRWSTTGAVVHSRPQAQAVSGIRMLRAPRDGVVVSVPDVAAVADELGIPLHDGELRAAPGQRVRTEIADNAGFVGQIILVADDAATLLDRLDRLSDAVEERIDVDVDGRVGRGHG</sequence>
<dbReference type="PANTHER" id="PTHR43585">
    <property type="entry name" value="FUMIPYRROLE BIOSYNTHESIS PROTEIN C"/>
    <property type="match status" value="1"/>
</dbReference>
<evidence type="ECO:0000256" key="4">
    <source>
        <dbReference type="PROSITE-ProRule" id="PRU00409"/>
    </source>
</evidence>
<dbReference type="GO" id="GO:0016874">
    <property type="term" value="F:ligase activity"/>
    <property type="evidence" value="ECO:0007669"/>
    <property type="project" value="UniProtKB-KW"/>
</dbReference>
<protein>
    <submittedName>
        <fullName evidence="7">ATP-grasp domain-containing protein</fullName>
    </submittedName>
</protein>
<keyword evidence="1" id="KW-0436">Ligase</keyword>
<evidence type="ECO:0000256" key="3">
    <source>
        <dbReference type="ARBA" id="ARBA00022840"/>
    </source>
</evidence>
<keyword evidence="3 4" id="KW-0067">ATP-binding</keyword>
<dbReference type="Proteomes" id="UP000198802">
    <property type="component" value="Unassembled WGS sequence"/>
</dbReference>
<dbReference type="EMBL" id="FAOZ01000030">
    <property type="protein sequence ID" value="CUU59671.1"/>
    <property type="molecule type" value="Genomic_DNA"/>
</dbReference>
<gene>
    <name evidence="7" type="ORF">Ga0074812_13051</name>
</gene>
<keyword evidence="2 4" id="KW-0547">Nucleotide-binding</keyword>
<reference evidence="8" key="1">
    <citation type="submission" date="2015-11" db="EMBL/GenBank/DDBJ databases">
        <authorList>
            <person name="Varghese N."/>
        </authorList>
    </citation>
    <scope>NUCLEOTIDE SEQUENCE [LARGE SCALE GENOMIC DNA]</scope>
    <source>
        <strain evidence="8">DSM 45899</strain>
    </source>
</reference>
<dbReference type="PANTHER" id="PTHR43585:SF2">
    <property type="entry name" value="ATP-GRASP ENZYME FSQD"/>
    <property type="match status" value="1"/>
</dbReference>
<evidence type="ECO:0000313" key="7">
    <source>
        <dbReference type="EMBL" id="CUU59671.1"/>
    </source>
</evidence>
<evidence type="ECO:0000313" key="8">
    <source>
        <dbReference type="Proteomes" id="UP000198802"/>
    </source>
</evidence>
<dbReference type="InterPro" id="IPR052032">
    <property type="entry name" value="ATP-dep_AA_Ligase"/>
</dbReference>
<keyword evidence="8" id="KW-1185">Reference proteome</keyword>
<dbReference type="Pfam" id="PF18603">
    <property type="entry name" value="LAL_C2"/>
    <property type="match status" value="1"/>
</dbReference>